<evidence type="ECO:0000256" key="1">
    <source>
        <dbReference type="ARBA" id="ARBA00001974"/>
    </source>
</evidence>
<organism evidence="9 10">
    <name type="scientific">Skermanella aerolata</name>
    <dbReference type="NCBI Taxonomy" id="393310"/>
    <lineage>
        <taxon>Bacteria</taxon>
        <taxon>Pseudomonadati</taxon>
        <taxon>Pseudomonadota</taxon>
        <taxon>Alphaproteobacteria</taxon>
        <taxon>Rhodospirillales</taxon>
        <taxon>Azospirillaceae</taxon>
        <taxon>Skermanella</taxon>
    </lineage>
</organism>
<keyword evidence="10" id="KW-1185">Reference proteome</keyword>
<dbReference type="Gene3D" id="3.30.70.2740">
    <property type="match status" value="1"/>
</dbReference>
<sequence>MEAQLKAEFPADTPPDAIAATPSELNPALVAGLRDLLGERFSTAPADREHHGRGESYHAIQPPQAVCRALSTDEVSGIVKLCAKFDTPVVAFGAGTSLEGHVAARRGGICIDVGGMTRIVAVRPGDLDCTVEAGVTRQQLNAHLRDTGLFFPVDPGAECTIGGMAATRASGTNAVRYGTMRENVISLTVVMADGSIIRTSSRARKSSAGYDLTRLIVGSEGTLGIITEVTIRLYGVPEAMASAVCSFPDMGSAVAAVTTIIQFGIPVARVEFLDSNAMRATNKHSGLTLDEVPTLFFEFHGSEASVAEQAELVKEIVADNGASGFQWASDPEARAQLWRARHNIHYAIQGMRPNARVWSTDVCVPISALTQVMTETQPDLEAASFFIATVGHVGDGNFHLGLCIDPTSAAELAEAEILNERLVRRAIALDGTCTGEHGVGYGKAKFMNLEHGDGVRFMRMIKQALDPKDILNPGKILPAA</sequence>
<dbReference type="GO" id="GO:1903457">
    <property type="term" value="P:lactate catabolic process"/>
    <property type="evidence" value="ECO:0007669"/>
    <property type="project" value="TreeGrafter"/>
</dbReference>
<dbReference type="InterPro" id="IPR016169">
    <property type="entry name" value="FAD-bd_PCMH_sub2"/>
</dbReference>
<dbReference type="RefSeq" id="WP_084720554.1">
    <property type="nucleotide sequence ID" value="NZ_BJYZ01000006.1"/>
</dbReference>
<keyword evidence="3" id="KW-0285">Flavoprotein</keyword>
<dbReference type="Gene3D" id="3.30.465.10">
    <property type="match status" value="1"/>
</dbReference>
<keyword evidence="5" id="KW-0809">Transit peptide</keyword>
<protein>
    <recommendedName>
        <fullName evidence="7">D-lactate dehydrogenase (cytochrome)</fullName>
        <ecNumber evidence="7">1.1.2.4</ecNumber>
    </recommendedName>
</protein>
<dbReference type="FunFam" id="3.30.70.2740:FF:000001">
    <property type="entry name" value="D-lactate dehydrogenase mitochondrial"/>
    <property type="match status" value="1"/>
</dbReference>
<dbReference type="InterPro" id="IPR036318">
    <property type="entry name" value="FAD-bd_PCMH-like_sf"/>
</dbReference>
<name>A0A512DLJ1_9PROT</name>
<dbReference type="AlphaFoldDB" id="A0A512DLJ1"/>
<evidence type="ECO:0000256" key="2">
    <source>
        <dbReference type="ARBA" id="ARBA00008000"/>
    </source>
</evidence>
<dbReference type="GO" id="GO:0071949">
    <property type="term" value="F:FAD binding"/>
    <property type="evidence" value="ECO:0007669"/>
    <property type="project" value="InterPro"/>
</dbReference>
<accession>A0A512DLJ1</accession>
<dbReference type="EC" id="1.1.2.4" evidence="7"/>
<comment type="caution">
    <text evidence="9">The sequence shown here is derived from an EMBL/GenBank/DDBJ whole genome shotgun (WGS) entry which is preliminary data.</text>
</comment>
<dbReference type="InterPro" id="IPR016164">
    <property type="entry name" value="FAD-linked_Oxase-like_C"/>
</dbReference>
<dbReference type="EMBL" id="BJYZ01000006">
    <property type="protein sequence ID" value="GEO37325.1"/>
    <property type="molecule type" value="Genomic_DNA"/>
</dbReference>
<dbReference type="Pfam" id="PF02913">
    <property type="entry name" value="FAD-oxidase_C"/>
    <property type="match status" value="1"/>
</dbReference>
<dbReference type="FunFam" id="3.30.465.10:FF:000016">
    <property type="entry name" value="probable D-lactate dehydrogenase, mitochondrial"/>
    <property type="match status" value="1"/>
</dbReference>
<keyword evidence="4" id="KW-0274">FAD</keyword>
<dbReference type="InterPro" id="IPR016166">
    <property type="entry name" value="FAD-bd_PCMH"/>
</dbReference>
<dbReference type="PANTHER" id="PTHR11748:SF111">
    <property type="entry name" value="D-LACTATE DEHYDROGENASE, MITOCHONDRIAL-RELATED"/>
    <property type="match status" value="1"/>
</dbReference>
<dbReference type="OrthoDB" id="9815648at2"/>
<dbReference type="FunFam" id="1.10.45.10:FF:000001">
    <property type="entry name" value="D-lactate dehydrogenase mitochondrial"/>
    <property type="match status" value="1"/>
</dbReference>
<dbReference type="Proteomes" id="UP000321523">
    <property type="component" value="Unassembled WGS sequence"/>
</dbReference>
<dbReference type="SUPFAM" id="SSF55103">
    <property type="entry name" value="FAD-linked oxidases, C-terminal domain"/>
    <property type="match status" value="1"/>
</dbReference>
<evidence type="ECO:0000256" key="3">
    <source>
        <dbReference type="ARBA" id="ARBA00022630"/>
    </source>
</evidence>
<comment type="cofactor">
    <cofactor evidence="1">
        <name>FAD</name>
        <dbReference type="ChEBI" id="CHEBI:57692"/>
    </cofactor>
</comment>
<feature type="domain" description="FAD-binding PCMH-type" evidence="8">
    <location>
        <begin position="59"/>
        <end position="236"/>
    </location>
</feature>
<comment type="similarity">
    <text evidence="2">Belongs to the FAD-binding oxidoreductase/transferase type 4 family.</text>
</comment>
<evidence type="ECO:0000313" key="9">
    <source>
        <dbReference type="EMBL" id="GEO37325.1"/>
    </source>
</evidence>
<evidence type="ECO:0000259" key="8">
    <source>
        <dbReference type="PROSITE" id="PS51387"/>
    </source>
</evidence>
<evidence type="ECO:0000256" key="4">
    <source>
        <dbReference type="ARBA" id="ARBA00022827"/>
    </source>
</evidence>
<dbReference type="SUPFAM" id="SSF56176">
    <property type="entry name" value="FAD-binding/transporter-associated domain-like"/>
    <property type="match status" value="1"/>
</dbReference>
<reference evidence="9 10" key="1">
    <citation type="submission" date="2019-07" db="EMBL/GenBank/DDBJ databases">
        <title>Whole genome shotgun sequence of Skermanella aerolata NBRC 106429.</title>
        <authorList>
            <person name="Hosoyama A."/>
            <person name="Uohara A."/>
            <person name="Ohji S."/>
            <person name="Ichikawa N."/>
        </authorList>
    </citation>
    <scope>NUCLEOTIDE SEQUENCE [LARGE SCALE GENOMIC DNA]</scope>
    <source>
        <strain evidence="9 10">NBRC 106429</strain>
    </source>
</reference>
<dbReference type="GO" id="GO:0008720">
    <property type="term" value="F:D-lactate dehydrogenase (NAD+) activity"/>
    <property type="evidence" value="ECO:0007669"/>
    <property type="project" value="TreeGrafter"/>
</dbReference>
<dbReference type="PROSITE" id="PS51387">
    <property type="entry name" value="FAD_PCMH"/>
    <property type="match status" value="1"/>
</dbReference>
<dbReference type="InterPro" id="IPR004113">
    <property type="entry name" value="FAD-bd_oxidored_4_C"/>
</dbReference>
<proteinExistence type="inferred from homology"/>
<dbReference type="Pfam" id="PF01565">
    <property type="entry name" value="FAD_binding_4"/>
    <property type="match status" value="1"/>
</dbReference>
<evidence type="ECO:0000313" key="10">
    <source>
        <dbReference type="Proteomes" id="UP000321523"/>
    </source>
</evidence>
<dbReference type="Gene3D" id="1.10.45.10">
    <property type="entry name" value="Vanillyl-alcohol Oxidase, Chain A, domain 4"/>
    <property type="match status" value="1"/>
</dbReference>
<dbReference type="GO" id="GO:0004458">
    <property type="term" value="F:D-lactate dehydrogenase (cytochrome) activity"/>
    <property type="evidence" value="ECO:0007669"/>
    <property type="project" value="UniProtKB-EC"/>
</dbReference>
<gene>
    <name evidence="9" type="ORF">SAE02_14730</name>
</gene>
<evidence type="ECO:0000256" key="6">
    <source>
        <dbReference type="ARBA" id="ARBA00023002"/>
    </source>
</evidence>
<keyword evidence="6" id="KW-0560">Oxidoreductase</keyword>
<evidence type="ECO:0000256" key="7">
    <source>
        <dbReference type="ARBA" id="ARBA00038897"/>
    </source>
</evidence>
<dbReference type="PANTHER" id="PTHR11748">
    <property type="entry name" value="D-LACTATE DEHYDROGENASE"/>
    <property type="match status" value="1"/>
</dbReference>
<dbReference type="InterPro" id="IPR006094">
    <property type="entry name" value="Oxid_FAD_bind_N"/>
</dbReference>
<dbReference type="InterPro" id="IPR016171">
    <property type="entry name" value="Vanillyl_alc_oxidase_C-sub2"/>
</dbReference>
<evidence type="ECO:0000256" key="5">
    <source>
        <dbReference type="ARBA" id="ARBA00022946"/>
    </source>
</evidence>